<dbReference type="Gene3D" id="1.25.40.10">
    <property type="entry name" value="Tetratricopeptide repeat domain"/>
    <property type="match status" value="1"/>
</dbReference>
<dbReference type="EMBL" id="CAJOBJ010008842">
    <property type="protein sequence ID" value="CAF4122847.1"/>
    <property type="molecule type" value="Genomic_DNA"/>
</dbReference>
<dbReference type="AlphaFoldDB" id="A0A8S2QP48"/>
<dbReference type="InterPro" id="IPR011990">
    <property type="entry name" value="TPR-like_helical_dom_sf"/>
</dbReference>
<evidence type="ECO:0000313" key="4">
    <source>
        <dbReference type="Proteomes" id="UP000681720"/>
    </source>
</evidence>
<sequence>LSQYSLAMEFYKKSLDIREKSLPPLHPDIAASYQKIGRLFDFMKRWTEALENYQKAALIYHQALSPTHPKVIKIDKDIQRTASKLK</sequence>
<dbReference type="PANTHER" id="PTHR45641:SF19">
    <property type="entry name" value="NEPHROCYSTIN-3"/>
    <property type="match status" value="1"/>
</dbReference>
<evidence type="ECO:0000313" key="3">
    <source>
        <dbReference type="EMBL" id="CAF4122847.1"/>
    </source>
</evidence>
<dbReference type="Pfam" id="PF13424">
    <property type="entry name" value="TPR_12"/>
    <property type="match status" value="1"/>
</dbReference>
<keyword evidence="1" id="KW-0677">Repeat</keyword>
<accession>A0A8S2QP48</accession>
<keyword evidence="2" id="KW-0802">TPR repeat</keyword>
<feature type="non-terminal residue" evidence="3">
    <location>
        <position position="1"/>
    </location>
</feature>
<dbReference type="Proteomes" id="UP000681720">
    <property type="component" value="Unassembled WGS sequence"/>
</dbReference>
<comment type="caution">
    <text evidence="3">The sequence shown here is derived from an EMBL/GenBank/DDBJ whole genome shotgun (WGS) entry which is preliminary data.</text>
</comment>
<dbReference type="PANTHER" id="PTHR45641">
    <property type="entry name" value="TETRATRICOPEPTIDE REPEAT PROTEIN (AFU_ORTHOLOGUE AFUA_6G03870)"/>
    <property type="match status" value="1"/>
</dbReference>
<evidence type="ECO:0008006" key="5">
    <source>
        <dbReference type="Google" id="ProtNLM"/>
    </source>
</evidence>
<proteinExistence type="predicted"/>
<organism evidence="3 4">
    <name type="scientific">Rotaria magnacalcarata</name>
    <dbReference type="NCBI Taxonomy" id="392030"/>
    <lineage>
        <taxon>Eukaryota</taxon>
        <taxon>Metazoa</taxon>
        <taxon>Spiralia</taxon>
        <taxon>Gnathifera</taxon>
        <taxon>Rotifera</taxon>
        <taxon>Eurotatoria</taxon>
        <taxon>Bdelloidea</taxon>
        <taxon>Philodinida</taxon>
        <taxon>Philodinidae</taxon>
        <taxon>Rotaria</taxon>
    </lineage>
</organism>
<dbReference type="SUPFAM" id="SSF48452">
    <property type="entry name" value="TPR-like"/>
    <property type="match status" value="1"/>
</dbReference>
<gene>
    <name evidence="3" type="ORF">GIL414_LOCUS18132</name>
</gene>
<protein>
    <recommendedName>
        <fullName evidence="5">Tetratricopeptide repeat protein</fullName>
    </recommendedName>
</protein>
<evidence type="ECO:0000256" key="2">
    <source>
        <dbReference type="ARBA" id="ARBA00022803"/>
    </source>
</evidence>
<evidence type="ECO:0000256" key="1">
    <source>
        <dbReference type="ARBA" id="ARBA00022737"/>
    </source>
</evidence>
<name>A0A8S2QP48_9BILA</name>
<reference evidence="3" key="1">
    <citation type="submission" date="2021-02" db="EMBL/GenBank/DDBJ databases">
        <authorList>
            <person name="Nowell W R."/>
        </authorList>
    </citation>
    <scope>NUCLEOTIDE SEQUENCE</scope>
</reference>